<keyword evidence="5" id="KW-0819">tRNA processing</keyword>
<evidence type="ECO:0000256" key="4">
    <source>
        <dbReference type="ARBA" id="ARBA00012477"/>
    </source>
</evidence>
<dbReference type="InterPro" id="IPR001279">
    <property type="entry name" value="Metallo-B-lactamas"/>
</dbReference>
<dbReference type="InterPro" id="IPR036866">
    <property type="entry name" value="RibonucZ/Hydroxyglut_hydro"/>
</dbReference>
<evidence type="ECO:0000313" key="15">
    <source>
        <dbReference type="Proteomes" id="UP000053831"/>
    </source>
</evidence>
<evidence type="ECO:0000259" key="13">
    <source>
        <dbReference type="Pfam" id="PF13691"/>
    </source>
</evidence>
<dbReference type="GO" id="GO:1990180">
    <property type="term" value="P:mitochondrial tRNA 3'-end processing"/>
    <property type="evidence" value="ECO:0007669"/>
    <property type="project" value="TreeGrafter"/>
</dbReference>
<dbReference type="CDD" id="cd07718">
    <property type="entry name" value="RNaseZ_ELAC1_ELAC2-C-term-like_MBL-fold"/>
    <property type="match status" value="1"/>
</dbReference>
<evidence type="ECO:0000256" key="9">
    <source>
        <dbReference type="ARBA" id="ARBA00022801"/>
    </source>
</evidence>
<comment type="caution">
    <text evidence="14">The sequence shown here is derived from an EMBL/GenBank/DDBJ whole genome shotgun (WGS) entry which is preliminary data.</text>
</comment>
<evidence type="ECO:0000313" key="14">
    <source>
        <dbReference type="EMBL" id="KOS18474.1"/>
    </source>
</evidence>
<gene>
    <name evidence="14" type="ORF">ESCO_000117</name>
</gene>
<dbReference type="PANTHER" id="PTHR12553:SF49">
    <property type="entry name" value="ZINC PHOSPHODIESTERASE ELAC PROTEIN 2"/>
    <property type="match status" value="1"/>
</dbReference>
<feature type="compositionally biased region" description="Basic and acidic residues" evidence="11">
    <location>
        <begin position="181"/>
        <end position="197"/>
    </location>
</feature>
<protein>
    <recommendedName>
        <fullName evidence="4">ribonuclease Z</fullName>
        <ecNumber evidence="4">3.1.26.11</ecNumber>
    </recommendedName>
</protein>
<dbReference type="Gene3D" id="3.60.15.10">
    <property type="entry name" value="Ribonuclease Z/Hydroxyacylglutathione hydrolase-like"/>
    <property type="match status" value="2"/>
</dbReference>
<proteinExistence type="inferred from homology"/>
<keyword evidence="10" id="KW-0862">Zinc</keyword>
<dbReference type="InterPro" id="IPR027794">
    <property type="entry name" value="tRNase_Z_dom"/>
</dbReference>
<evidence type="ECO:0000256" key="11">
    <source>
        <dbReference type="SAM" id="MobiDB-lite"/>
    </source>
</evidence>
<name>A0A0M8N185_ESCWE</name>
<evidence type="ECO:0000256" key="5">
    <source>
        <dbReference type="ARBA" id="ARBA00022694"/>
    </source>
</evidence>
<evidence type="ECO:0000256" key="8">
    <source>
        <dbReference type="ARBA" id="ARBA00022759"/>
    </source>
</evidence>
<dbReference type="STRING" id="150374.A0A0M8N185"/>
<dbReference type="OrthoDB" id="527344at2759"/>
<dbReference type="Pfam" id="PF13691">
    <property type="entry name" value="Lactamase_B_4"/>
    <property type="match status" value="1"/>
</dbReference>
<feature type="region of interest" description="Disordered" evidence="11">
    <location>
        <begin position="177"/>
        <end position="202"/>
    </location>
</feature>
<keyword evidence="15" id="KW-1185">Reference proteome</keyword>
<dbReference type="GO" id="GO:0042781">
    <property type="term" value="F:3'-tRNA processing endoribonuclease activity"/>
    <property type="evidence" value="ECO:0007669"/>
    <property type="project" value="UniProtKB-EC"/>
</dbReference>
<comment type="cofactor">
    <cofactor evidence="2">
        <name>Zn(2+)</name>
        <dbReference type="ChEBI" id="CHEBI:29105"/>
    </cofactor>
</comment>
<dbReference type="PANTHER" id="PTHR12553">
    <property type="entry name" value="ZINC PHOSPHODIESTERASE ELAC PROTEIN 2"/>
    <property type="match status" value="1"/>
</dbReference>
<dbReference type="Proteomes" id="UP000053831">
    <property type="component" value="Unassembled WGS sequence"/>
</dbReference>
<keyword evidence="9" id="KW-0378">Hydrolase</keyword>
<sequence>MTTTVQLASVPSADTPGTCIYLHHDKRSYVFGRVAEGTQRAFGSRKISMGSTEHVFLSGAVGWDQLSGLFGYLLTVGGAAEAAKEGLAAENEKRSQRGGKPLAAPKHAGVGVHGADNLCHVLAACRPVIFRQPISVRTFEHRGDPRADDPRAMMQPDWEDDAIKVWKVPVRKGRFGHPPKRLCDGPDRDGAVDQPPREDEDYVRPRAVASDPGVAAAIVERIMFNGSLKTRSVLVPVTLGQLKPTDVAVVDKDGALTRYNGPYATDGQLIPDADRAAWLFPREGEVGKDQAEDALAINHHPLPATVYSETSMSYIIKCHDRRGKFNAPLAASLGVEAKSFKLLVAGQTVQGKDGPVTPDMVLGERQPGRGIVVADISSVDFLEPFLQRPEWQSAELMDNVAVMYWILGPGLADDARLLRFVQDKAGMKHIFCAPETCPNMITHPGAALIQAQLRRIDPERFPLLTFENTVAYRTPEAGSSSSSLSSSSSPIELGRAGHKLQLMPRLVYDDEAVAPFTDLVEAFESVDAEVLALADEAKRAAAAAAAATNVARADACDQPQLVAEAESQADHEARGGHLPNRDTEIIALGTGSSVPSKYRNVSGTLIRVPGIGNYLLDCGEGTLGQIRRLFGEAGTAEVLRGLRCIVISHVHADHHLGAPSVIRAWYAQSLRDGSHESLLAVSCIERYRGLLEELSQVEDLGFHRLRFPSCSPHRGGRDRDVTTAQMLGTPADHGDDFGLRSIRRVPVPHCWRSYGTQLELASGLRIAYSGDCRPSAAFARECRGAHLLVHECTFGDDKQDHARAKRHSTMAEALWVAREMGAHRTLLTHFSQRYSKADALRRPAGEAGGAASPRPSVLLAFDFMRVRLGEFPEAERFIPAVQRLMEKMAD</sequence>
<comment type="similarity">
    <text evidence="3">Belongs to the RNase Z family.</text>
</comment>
<evidence type="ECO:0000256" key="2">
    <source>
        <dbReference type="ARBA" id="ARBA00001947"/>
    </source>
</evidence>
<comment type="catalytic activity">
    <reaction evidence="1">
        <text>Endonucleolytic cleavage of RNA, removing extra 3' nucleotides from tRNA precursor, generating 3' termini of tRNAs. A 3'-hydroxy group is left at the tRNA terminus and a 5'-phosphoryl group is left at the trailer molecule.</text>
        <dbReference type="EC" id="3.1.26.11"/>
    </reaction>
</comment>
<feature type="domain" description="tRNase Z endonuclease" evidence="13">
    <location>
        <begin position="7"/>
        <end position="68"/>
    </location>
</feature>
<organism evidence="14 15">
    <name type="scientific">Escovopsis weberi</name>
    <dbReference type="NCBI Taxonomy" id="150374"/>
    <lineage>
        <taxon>Eukaryota</taxon>
        <taxon>Fungi</taxon>
        <taxon>Dikarya</taxon>
        <taxon>Ascomycota</taxon>
        <taxon>Pezizomycotina</taxon>
        <taxon>Sordariomycetes</taxon>
        <taxon>Hypocreomycetidae</taxon>
        <taxon>Hypocreales</taxon>
        <taxon>Hypocreaceae</taxon>
        <taxon>Escovopsis</taxon>
    </lineage>
</organism>
<keyword evidence="7" id="KW-0479">Metal-binding</keyword>
<reference evidence="14 15" key="1">
    <citation type="submission" date="2015-07" db="EMBL/GenBank/DDBJ databases">
        <title>The genome of the fungus Escovopsis weberi, a specialized disease agent of ant agriculture.</title>
        <authorList>
            <person name="de Man T.J."/>
            <person name="Stajich J.E."/>
            <person name="Kubicek C.P."/>
            <person name="Chenthamara K."/>
            <person name="Atanasova L."/>
            <person name="Druzhinina I.S."/>
            <person name="Birnbaum S."/>
            <person name="Barribeau S.M."/>
            <person name="Teiling C."/>
            <person name="Suen G."/>
            <person name="Currie C."/>
            <person name="Gerardo N.M."/>
        </authorList>
    </citation>
    <scope>NUCLEOTIDE SEQUENCE [LARGE SCALE GENOMIC DNA]</scope>
</reference>
<dbReference type="Pfam" id="PF12706">
    <property type="entry name" value="Lactamase_B_2"/>
    <property type="match status" value="1"/>
</dbReference>
<dbReference type="AlphaFoldDB" id="A0A0M8N185"/>
<evidence type="ECO:0000256" key="6">
    <source>
        <dbReference type="ARBA" id="ARBA00022722"/>
    </source>
</evidence>
<evidence type="ECO:0000259" key="12">
    <source>
        <dbReference type="Pfam" id="PF12706"/>
    </source>
</evidence>
<evidence type="ECO:0000256" key="1">
    <source>
        <dbReference type="ARBA" id="ARBA00000402"/>
    </source>
</evidence>
<dbReference type="SUPFAM" id="SSF56281">
    <property type="entry name" value="Metallo-hydrolase/oxidoreductase"/>
    <property type="match status" value="1"/>
</dbReference>
<accession>A0A0M8N185</accession>
<keyword evidence="6" id="KW-0540">Nuclease</keyword>
<dbReference type="GO" id="GO:0046872">
    <property type="term" value="F:metal ion binding"/>
    <property type="evidence" value="ECO:0007669"/>
    <property type="project" value="UniProtKB-KW"/>
</dbReference>
<feature type="domain" description="Metallo-beta-lactamase" evidence="12">
    <location>
        <begin position="613"/>
        <end position="830"/>
    </location>
</feature>
<evidence type="ECO:0000256" key="3">
    <source>
        <dbReference type="ARBA" id="ARBA00007823"/>
    </source>
</evidence>
<keyword evidence="8" id="KW-0255">Endonuclease</keyword>
<evidence type="ECO:0000256" key="10">
    <source>
        <dbReference type="ARBA" id="ARBA00022833"/>
    </source>
</evidence>
<dbReference type="InterPro" id="IPR047151">
    <property type="entry name" value="RNZ2-like"/>
</dbReference>
<dbReference type="EMBL" id="LGSR01000020">
    <property type="protein sequence ID" value="KOS18474.1"/>
    <property type="molecule type" value="Genomic_DNA"/>
</dbReference>
<dbReference type="GO" id="GO:0005739">
    <property type="term" value="C:mitochondrion"/>
    <property type="evidence" value="ECO:0007669"/>
    <property type="project" value="TreeGrafter"/>
</dbReference>
<evidence type="ECO:0000256" key="7">
    <source>
        <dbReference type="ARBA" id="ARBA00022723"/>
    </source>
</evidence>
<dbReference type="EC" id="3.1.26.11" evidence="4"/>